<feature type="domain" description="CBS" evidence="3">
    <location>
        <begin position="76"/>
        <end position="132"/>
    </location>
</feature>
<name>A0A0H2LSL3_VARPD</name>
<dbReference type="Proteomes" id="UP000035170">
    <property type="component" value="Unassembled WGS sequence"/>
</dbReference>
<dbReference type="AlphaFoldDB" id="A0A0H2LSL3"/>
<dbReference type="SUPFAM" id="SSF54631">
    <property type="entry name" value="CBS-domain pair"/>
    <property type="match status" value="1"/>
</dbReference>
<reference evidence="4 5" key="1">
    <citation type="submission" date="2015-03" db="EMBL/GenBank/DDBJ databases">
        <title>Genome sequence of Variovorax paradoxus TBEA6.</title>
        <authorList>
            <person name="Poehlein A."/>
            <person name="Schuldes J."/>
            <person name="Wuebbeler J.H."/>
            <person name="Hiessl S."/>
            <person name="Steinbuechel A."/>
            <person name="Daniel R."/>
        </authorList>
    </citation>
    <scope>NUCLEOTIDE SEQUENCE [LARGE SCALE GENOMIC DNA]</scope>
    <source>
        <strain evidence="4 5">TBEA6</strain>
    </source>
</reference>
<dbReference type="Pfam" id="PF00571">
    <property type="entry name" value="CBS"/>
    <property type="match status" value="2"/>
</dbReference>
<organism evidence="4 5">
    <name type="scientific">Variovorax paradoxus</name>
    <dbReference type="NCBI Taxonomy" id="34073"/>
    <lineage>
        <taxon>Bacteria</taxon>
        <taxon>Pseudomonadati</taxon>
        <taxon>Pseudomonadota</taxon>
        <taxon>Betaproteobacteria</taxon>
        <taxon>Burkholderiales</taxon>
        <taxon>Comamonadaceae</taxon>
        <taxon>Variovorax</taxon>
    </lineage>
</organism>
<proteinExistence type="predicted"/>
<evidence type="ECO:0000256" key="2">
    <source>
        <dbReference type="PROSITE-ProRule" id="PRU00703"/>
    </source>
</evidence>
<dbReference type="PANTHER" id="PTHR43080:SF2">
    <property type="entry name" value="CBS DOMAIN-CONTAINING PROTEIN"/>
    <property type="match status" value="1"/>
</dbReference>
<dbReference type="InterPro" id="IPR051257">
    <property type="entry name" value="Diverse_CBS-Domain"/>
</dbReference>
<evidence type="ECO:0000256" key="1">
    <source>
        <dbReference type="ARBA" id="ARBA00023122"/>
    </source>
</evidence>
<dbReference type="PATRIC" id="fig|34073.19.peg.5842"/>
<dbReference type="EMBL" id="JZWI01000037">
    <property type="protein sequence ID" value="KLN53214.1"/>
    <property type="molecule type" value="Genomic_DNA"/>
</dbReference>
<dbReference type="InterPro" id="IPR046342">
    <property type="entry name" value="CBS_dom_sf"/>
</dbReference>
<evidence type="ECO:0000259" key="3">
    <source>
        <dbReference type="PROSITE" id="PS51371"/>
    </source>
</evidence>
<protein>
    <submittedName>
        <fullName evidence="4">Hypoxic response protein 1</fullName>
    </submittedName>
</protein>
<feature type="domain" description="CBS" evidence="3">
    <location>
        <begin position="7"/>
        <end position="67"/>
    </location>
</feature>
<evidence type="ECO:0000313" key="4">
    <source>
        <dbReference type="EMBL" id="KLN53214.1"/>
    </source>
</evidence>
<dbReference type="SMART" id="SM00116">
    <property type="entry name" value="CBS"/>
    <property type="match status" value="2"/>
</dbReference>
<keyword evidence="1 2" id="KW-0129">CBS domain</keyword>
<gene>
    <name evidence="4" type="primary">hrp13</name>
    <name evidence="4" type="ORF">VPARA_56950</name>
</gene>
<dbReference type="Gene3D" id="3.10.580.10">
    <property type="entry name" value="CBS-domain"/>
    <property type="match status" value="1"/>
</dbReference>
<dbReference type="PROSITE" id="PS51371">
    <property type="entry name" value="CBS"/>
    <property type="match status" value="2"/>
</dbReference>
<keyword evidence="5" id="KW-1185">Reference proteome</keyword>
<dbReference type="RefSeq" id="WP_021003745.1">
    <property type="nucleotide sequence ID" value="NZ_JZWI01000037.1"/>
</dbReference>
<dbReference type="InterPro" id="IPR000644">
    <property type="entry name" value="CBS_dom"/>
</dbReference>
<accession>A0A0H2LSL3</accession>
<evidence type="ECO:0000313" key="5">
    <source>
        <dbReference type="Proteomes" id="UP000035170"/>
    </source>
</evidence>
<comment type="caution">
    <text evidence="4">The sequence shown here is derived from an EMBL/GenBank/DDBJ whole genome shotgun (WGS) entry which is preliminary data.</text>
</comment>
<sequence length="174" mass="18075">MNISSICTRRLVAVDGGSTLFQAAAMMREQHVGALVITHSVGAGACVTGIVTDRDLVIEVLAQGLDPAGMKVGELASETIVSVSESADLADAMAVMEAHGVRRVLVTDAEERVVGIVALDDLMDACAEEIAGLSRVIRSGLQRETSQVDDTPPMPPLPLRVPSVGTAGWNTVVG</sequence>
<dbReference type="PANTHER" id="PTHR43080">
    <property type="entry name" value="CBS DOMAIN-CONTAINING PROTEIN CBSX3, MITOCHONDRIAL"/>
    <property type="match status" value="1"/>
</dbReference>